<dbReference type="HOGENOM" id="CLU_2205814_0_0_9"/>
<dbReference type="Proteomes" id="UP000005262">
    <property type="component" value="Chromosome"/>
</dbReference>
<dbReference type="eggNOG" id="ENOG5032YYQ">
    <property type="taxonomic scope" value="Bacteria"/>
</dbReference>
<evidence type="ECO:0008006" key="3">
    <source>
        <dbReference type="Google" id="ProtNLM"/>
    </source>
</evidence>
<reference evidence="1 2" key="1">
    <citation type="journal article" date="2012" name="J. Bacteriol.">
        <title>Complete genome sequences of Desulfosporosinus orientis DSM765T, Desulfosporosinus youngiae DSM17734T, Desulfosporosinus meridiei DSM13257T, and Desulfosporosinus acidiphilus DSM22704T.</title>
        <authorList>
            <person name="Pester M."/>
            <person name="Brambilla E."/>
            <person name="Alazard D."/>
            <person name="Rattei T."/>
            <person name="Weinmaier T."/>
            <person name="Han J."/>
            <person name="Lucas S."/>
            <person name="Lapidus A."/>
            <person name="Cheng J.F."/>
            <person name="Goodwin L."/>
            <person name="Pitluck S."/>
            <person name="Peters L."/>
            <person name="Ovchinnikova G."/>
            <person name="Teshima H."/>
            <person name="Detter J.C."/>
            <person name="Han C.S."/>
            <person name="Tapia R."/>
            <person name="Land M.L."/>
            <person name="Hauser L."/>
            <person name="Kyrpides N.C."/>
            <person name="Ivanova N.N."/>
            <person name="Pagani I."/>
            <person name="Huntmann M."/>
            <person name="Wei C.L."/>
            <person name="Davenport K.W."/>
            <person name="Daligault H."/>
            <person name="Chain P.S."/>
            <person name="Chen A."/>
            <person name="Mavromatis K."/>
            <person name="Markowitz V."/>
            <person name="Szeto E."/>
            <person name="Mikhailova N."/>
            <person name="Pati A."/>
            <person name="Wagner M."/>
            <person name="Woyke T."/>
            <person name="Ollivier B."/>
            <person name="Klenk H.P."/>
            <person name="Spring S."/>
            <person name="Loy A."/>
        </authorList>
    </citation>
    <scope>NUCLEOTIDE SEQUENCE [LARGE SCALE GENOMIC DNA]</scope>
    <source>
        <strain evidence="2">ATCC BAA-275 / DSM 13257 / NCIMB 13706 / S10</strain>
    </source>
</reference>
<dbReference type="STRING" id="768704.Desmer_1452"/>
<name>J7IPB4_DESMD</name>
<accession>J7IPB4</accession>
<keyword evidence="2" id="KW-1185">Reference proteome</keyword>
<protein>
    <recommendedName>
        <fullName evidence="3">DUF3006 domain-containing protein</fullName>
    </recommendedName>
</protein>
<dbReference type="KEGG" id="dmi:Desmer_1452"/>
<dbReference type="Pfam" id="PF11213">
    <property type="entry name" value="DUF3006"/>
    <property type="match status" value="1"/>
</dbReference>
<dbReference type="EMBL" id="CP003629">
    <property type="protein sequence ID" value="AFQ43445.1"/>
    <property type="molecule type" value="Genomic_DNA"/>
</dbReference>
<proteinExistence type="predicted"/>
<organism evidence="1 2">
    <name type="scientific">Desulfosporosinus meridiei (strain ATCC BAA-275 / DSM 13257 / KCTC 12902 / NCIMB 13706 / S10)</name>
    <dbReference type="NCBI Taxonomy" id="768704"/>
    <lineage>
        <taxon>Bacteria</taxon>
        <taxon>Bacillati</taxon>
        <taxon>Bacillota</taxon>
        <taxon>Clostridia</taxon>
        <taxon>Eubacteriales</taxon>
        <taxon>Desulfitobacteriaceae</taxon>
        <taxon>Desulfosporosinus</taxon>
    </lineage>
</organism>
<sequence length="107" mass="12357">MVTGLVRLREKNFQGSHILMILAKTYKESAGISHIRSEAAMYIIDRFEGEWAVIETDNRVMFNFPRSGLPLDLKEGDVINIQIHINPEATLRRHQKAESLLNNFFDE</sequence>
<gene>
    <name evidence="1" type="ordered locus">Desmer_1452</name>
</gene>
<reference evidence="2" key="2">
    <citation type="submission" date="2012-08" db="EMBL/GenBank/DDBJ databases">
        <title>Finished genome of Desulfosporosinus meridiei DSM 13257.</title>
        <authorList>
            <person name="Huntemann M."/>
            <person name="Wei C.-L."/>
            <person name="Han J."/>
            <person name="Detter J.C."/>
            <person name="Han C."/>
            <person name="Davenport K."/>
            <person name="Daligault H."/>
            <person name="Erkkila T."/>
            <person name="Gu W."/>
            <person name="Munk A.C.C."/>
            <person name="Teshima H."/>
            <person name="Xu Y."/>
            <person name="Chain P."/>
            <person name="Tapia R."/>
            <person name="Chen A."/>
            <person name="Krypides N."/>
            <person name="Mavromatis K."/>
            <person name="Markowitz V."/>
            <person name="Szeto E."/>
            <person name="Ivanova N."/>
            <person name="Mikhailova N."/>
            <person name="Ovchinnikova G."/>
            <person name="Pagani I."/>
            <person name="Pati A."/>
            <person name="Goodwin L."/>
            <person name="Peters L."/>
            <person name="Pitluck S."/>
            <person name="Woyke T."/>
            <person name="Pester M."/>
            <person name="Spring S."/>
            <person name="Ollivier B."/>
            <person name="Rattei T."/>
            <person name="Klenk H.-P."/>
            <person name="Wagner M."/>
            <person name="Loy A."/>
        </authorList>
    </citation>
    <scope>NUCLEOTIDE SEQUENCE [LARGE SCALE GENOMIC DNA]</scope>
    <source>
        <strain evidence="2">ATCC BAA-275 / DSM 13257 / NCIMB 13706 / S10</strain>
    </source>
</reference>
<dbReference type="AlphaFoldDB" id="J7IPB4"/>
<evidence type="ECO:0000313" key="1">
    <source>
        <dbReference type="EMBL" id="AFQ43445.1"/>
    </source>
</evidence>
<dbReference type="Gene3D" id="6.20.120.50">
    <property type="match status" value="1"/>
</dbReference>
<evidence type="ECO:0000313" key="2">
    <source>
        <dbReference type="Proteomes" id="UP000005262"/>
    </source>
</evidence>
<dbReference type="InterPro" id="IPR021377">
    <property type="entry name" value="DUF3006"/>
</dbReference>